<name>A0A699ZDP4_HAELA</name>
<dbReference type="EC" id="5.6.2.4" evidence="3"/>
<gene>
    <name evidence="6" type="ORF">HaLaN_13665</name>
</gene>
<dbReference type="InterPro" id="IPR001650">
    <property type="entry name" value="Helicase_C-like"/>
</dbReference>
<dbReference type="EMBL" id="BLLF01001097">
    <property type="protein sequence ID" value="GFH17108.1"/>
    <property type="molecule type" value="Genomic_DNA"/>
</dbReference>
<feature type="region of interest" description="Disordered" evidence="4">
    <location>
        <begin position="351"/>
        <end position="383"/>
    </location>
</feature>
<dbReference type="PROSITE" id="PS51194">
    <property type="entry name" value="HELICASE_CTER"/>
    <property type="match status" value="1"/>
</dbReference>
<dbReference type="GO" id="GO:0005634">
    <property type="term" value="C:nucleus"/>
    <property type="evidence" value="ECO:0007669"/>
    <property type="project" value="TreeGrafter"/>
</dbReference>
<dbReference type="PANTHER" id="PTHR13710">
    <property type="entry name" value="DNA HELICASE RECQ FAMILY MEMBER"/>
    <property type="match status" value="1"/>
</dbReference>
<dbReference type="GO" id="GO:0000724">
    <property type="term" value="P:double-strand break repair via homologous recombination"/>
    <property type="evidence" value="ECO:0007669"/>
    <property type="project" value="TreeGrafter"/>
</dbReference>
<reference evidence="6 7" key="1">
    <citation type="submission" date="2020-02" db="EMBL/GenBank/DDBJ databases">
        <title>Draft genome sequence of Haematococcus lacustris strain NIES-144.</title>
        <authorList>
            <person name="Morimoto D."/>
            <person name="Nakagawa S."/>
            <person name="Yoshida T."/>
            <person name="Sawayama S."/>
        </authorList>
    </citation>
    <scope>NUCLEOTIDE SEQUENCE [LARGE SCALE GENOMIC DNA]</scope>
    <source>
        <strain evidence="6 7">NIES-144</strain>
    </source>
</reference>
<keyword evidence="7" id="KW-1185">Reference proteome</keyword>
<feature type="domain" description="Helicase C-terminal" evidence="5">
    <location>
        <begin position="1"/>
        <end position="76"/>
    </location>
</feature>
<dbReference type="GO" id="GO:0005737">
    <property type="term" value="C:cytoplasm"/>
    <property type="evidence" value="ECO:0007669"/>
    <property type="project" value="TreeGrafter"/>
</dbReference>
<evidence type="ECO:0000259" key="5">
    <source>
        <dbReference type="PROSITE" id="PS51194"/>
    </source>
</evidence>
<comment type="caution">
    <text evidence="6">The sequence shown here is derived from an EMBL/GenBank/DDBJ whole genome shotgun (WGS) entry which is preliminary data.</text>
</comment>
<evidence type="ECO:0000256" key="4">
    <source>
        <dbReference type="SAM" id="MobiDB-lite"/>
    </source>
</evidence>
<sequence>MGVDKAKLGAVVHLQMPRSLEDYVQQAGRAGRDGSEAQCVMLLDKTDYVKLRSLGHSTAADRAAIATLLVRIFQPLQDYLASPTGQAAAAAEAAGSLAFGAPPAFGVLTVKEVGLELDLTEEVMETVMSYLQGHSGQGLITALPSTSAFLDIFFHRTPPQHLAKRHPIIAALLASKPKVIKGIHKANMARLVAAAGVSSSAVVGQLAELARLQEIHFEMSPMRALAWRVVVRHQPDLDALTDSIFQRLCRQQQVAIRRLDVVYSLMAAAGAAGDQRVQEALIRRAVTDYFDSEADLPHMPRVRDLPEVPRDSFDQLYGPFPDDEEDNEPCGFSSRLGDALRKLVGGGSGVDRDGDMLMGGAGSDAGRPDAGAGNSRNNDDEERSLQELPVAMAPDRAAPQVAAFLRTHRQRVLELARDGRRLSGVAVARIFHGLATPAYPSDQWRKCGFWGQYTAWDFGYIAEVAGREIERLFALQGLQPSG</sequence>
<organism evidence="6 7">
    <name type="scientific">Haematococcus lacustris</name>
    <name type="common">Green alga</name>
    <name type="synonym">Haematococcus pluvialis</name>
    <dbReference type="NCBI Taxonomy" id="44745"/>
    <lineage>
        <taxon>Eukaryota</taxon>
        <taxon>Viridiplantae</taxon>
        <taxon>Chlorophyta</taxon>
        <taxon>core chlorophytes</taxon>
        <taxon>Chlorophyceae</taxon>
        <taxon>CS clade</taxon>
        <taxon>Chlamydomonadales</taxon>
        <taxon>Haematococcaceae</taxon>
        <taxon>Haematococcus</taxon>
    </lineage>
</organism>
<accession>A0A699ZDP4</accession>
<dbReference type="GO" id="GO:0005694">
    <property type="term" value="C:chromosome"/>
    <property type="evidence" value="ECO:0007669"/>
    <property type="project" value="TreeGrafter"/>
</dbReference>
<dbReference type="InterPro" id="IPR027417">
    <property type="entry name" value="P-loop_NTPase"/>
</dbReference>
<dbReference type="PANTHER" id="PTHR13710:SF108">
    <property type="entry name" value="ATP-DEPENDENT DNA HELICASE Q4"/>
    <property type="match status" value="1"/>
</dbReference>
<evidence type="ECO:0000256" key="1">
    <source>
        <dbReference type="ARBA" id="ARBA00005446"/>
    </source>
</evidence>
<dbReference type="AlphaFoldDB" id="A0A699ZDP4"/>
<evidence type="ECO:0000313" key="6">
    <source>
        <dbReference type="EMBL" id="GFH17108.1"/>
    </source>
</evidence>
<evidence type="ECO:0000256" key="3">
    <source>
        <dbReference type="ARBA" id="ARBA00034808"/>
    </source>
</evidence>
<dbReference type="Gene3D" id="3.40.50.300">
    <property type="entry name" value="P-loop containing nucleotide triphosphate hydrolases"/>
    <property type="match status" value="1"/>
</dbReference>
<dbReference type="GO" id="GO:0043138">
    <property type="term" value="F:3'-5' DNA helicase activity"/>
    <property type="evidence" value="ECO:0007669"/>
    <property type="project" value="UniProtKB-EC"/>
</dbReference>
<dbReference type="Proteomes" id="UP000485058">
    <property type="component" value="Unassembled WGS sequence"/>
</dbReference>
<protein>
    <recommendedName>
        <fullName evidence="3">DNA 3'-5' helicase</fullName>
        <ecNumber evidence="3">5.6.2.4</ecNumber>
    </recommendedName>
</protein>
<dbReference type="GO" id="GO:0009378">
    <property type="term" value="F:four-way junction helicase activity"/>
    <property type="evidence" value="ECO:0007669"/>
    <property type="project" value="TreeGrafter"/>
</dbReference>
<proteinExistence type="inferred from homology"/>
<comment type="catalytic activity">
    <reaction evidence="2">
        <text>Couples ATP hydrolysis with the unwinding of duplex DNA by translocating in the 3'-5' direction.</text>
        <dbReference type="EC" id="5.6.2.4"/>
    </reaction>
</comment>
<evidence type="ECO:0000313" key="7">
    <source>
        <dbReference type="Proteomes" id="UP000485058"/>
    </source>
</evidence>
<evidence type="ECO:0000256" key="2">
    <source>
        <dbReference type="ARBA" id="ARBA00034617"/>
    </source>
</evidence>
<comment type="similarity">
    <text evidence="1">Belongs to the helicase family. RecQ subfamily.</text>
</comment>
<dbReference type="SUPFAM" id="SSF52540">
    <property type="entry name" value="P-loop containing nucleoside triphosphate hydrolases"/>
    <property type="match status" value="1"/>
</dbReference>